<dbReference type="AlphaFoldDB" id="A0A4S2N8F4"/>
<keyword evidence="18" id="KW-1185">Reference proteome</keyword>
<keyword evidence="6" id="KW-0256">Endoplasmic reticulum</keyword>
<keyword evidence="5 14" id="KW-0812">Transmembrane</keyword>
<evidence type="ECO:0000256" key="14">
    <source>
        <dbReference type="SAM" id="Phobius"/>
    </source>
</evidence>
<dbReference type="CDD" id="cd15866">
    <property type="entry name" value="R-SNARE_SEC22"/>
    <property type="match status" value="1"/>
</dbReference>
<dbReference type="GO" id="GO:0015031">
    <property type="term" value="P:protein transport"/>
    <property type="evidence" value="ECO:0007669"/>
    <property type="project" value="UniProtKB-KW"/>
</dbReference>
<feature type="domain" description="Longin" evidence="15">
    <location>
        <begin position="6"/>
        <end position="117"/>
    </location>
</feature>
<name>A0A4S2N8F4_9PEZI</name>
<dbReference type="SUPFAM" id="SSF64356">
    <property type="entry name" value="SNARE-like"/>
    <property type="match status" value="1"/>
</dbReference>
<dbReference type="PROSITE" id="PS50859">
    <property type="entry name" value="LONGIN"/>
    <property type="match status" value="1"/>
</dbReference>
<keyword evidence="9" id="KW-0333">Golgi apparatus</keyword>
<dbReference type="SUPFAM" id="SSF58038">
    <property type="entry name" value="SNARE fusion complex"/>
    <property type="match status" value="1"/>
</dbReference>
<feature type="transmembrane region" description="Helical" evidence="14">
    <location>
        <begin position="189"/>
        <end position="210"/>
    </location>
</feature>
<dbReference type="InterPro" id="IPR042855">
    <property type="entry name" value="V_SNARE_CC"/>
</dbReference>
<evidence type="ECO:0000313" key="18">
    <source>
        <dbReference type="Proteomes" id="UP000298138"/>
    </source>
</evidence>
<dbReference type="GO" id="GO:0005484">
    <property type="term" value="F:SNAP receptor activity"/>
    <property type="evidence" value="ECO:0007669"/>
    <property type="project" value="InterPro"/>
</dbReference>
<dbReference type="GO" id="GO:0005789">
    <property type="term" value="C:endoplasmic reticulum membrane"/>
    <property type="evidence" value="ECO:0007669"/>
    <property type="project" value="UniProtKB-SubCell"/>
</dbReference>
<dbReference type="STRING" id="341454.A0A4S2N8F4"/>
<protein>
    <recommendedName>
        <fullName evidence="12">Protein transport protein SEC22</fullName>
    </recommendedName>
</protein>
<dbReference type="PROSITE" id="PS50892">
    <property type="entry name" value="V_SNARE"/>
    <property type="match status" value="1"/>
</dbReference>
<evidence type="ECO:0000259" key="15">
    <source>
        <dbReference type="PROSITE" id="PS50859"/>
    </source>
</evidence>
<keyword evidence="11 14" id="KW-0472">Membrane</keyword>
<evidence type="ECO:0000256" key="1">
    <source>
        <dbReference type="ARBA" id="ARBA00004163"/>
    </source>
</evidence>
<gene>
    <name evidence="17" type="ORF">EX30DRAFT_357382</name>
</gene>
<feature type="domain" description="V-SNARE coiled-coil homology" evidence="16">
    <location>
        <begin position="132"/>
        <end position="192"/>
    </location>
</feature>
<keyword evidence="10 13" id="KW-0175">Coiled coil</keyword>
<evidence type="ECO:0000256" key="10">
    <source>
        <dbReference type="ARBA" id="ARBA00023054"/>
    </source>
</evidence>
<dbReference type="Gene3D" id="3.30.450.50">
    <property type="entry name" value="Longin domain"/>
    <property type="match status" value="1"/>
</dbReference>
<dbReference type="OrthoDB" id="1719357at2759"/>
<evidence type="ECO:0000256" key="3">
    <source>
        <dbReference type="ARBA" id="ARBA00008025"/>
    </source>
</evidence>
<proteinExistence type="inferred from homology"/>
<dbReference type="InterPro" id="IPR044565">
    <property type="entry name" value="Sec22"/>
</dbReference>
<dbReference type="FunCoup" id="A0A4S2N8F4">
    <property type="interactions" value="1051"/>
</dbReference>
<dbReference type="SMART" id="SM01270">
    <property type="entry name" value="Longin"/>
    <property type="match status" value="1"/>
</dbReference>
<evidence type="ECO:0000256" key="11">
    <source>
        <dbReference type="ARBA" id="ARBA00023136"/>
    </source>
</evidence>
<keyword evidence="8 14" id="KW-1133">Transmembrane helix</keyword>
<evidence type="ECO:0000256" key="2">
    <source>
        <dbReference type="ARBA" id="ARBA00004409"/>
    </source>
</evidence>
<dbReference type="InterPro" id="IPR010908">
    <property type="entry name" value="Longin_dom"/>
</dbReference>
<dbReference type="Proteomes" id="UP000298138">
    <property type="component" value="Unassembled WGS sequence"/>
</dbReference>
<organism evidence="17 18">
    <name type="scientific">Ascodesmis nigricans</name>
    <dbReference type="NCBI Taxonomy" id="341454"/>
    <lineage>
        <taxon>Eukaryota</taxon>
        <taxon>Fungi</taxon>
        <taxon>Dikarya</taxon>
        <taxon>Ascomycota</taxon>
        <taxon>Pezizomycotina</taxon>
        <taxon>Pezizomycetes</taxon>
        <taxon>Pezizales</taxon>
        <taxon>Ascodesmidaceae</taxon>
        <taxon>Ascodesmis</taxon>
    </lineage>
</organism>
<dbReference type="InterPro" id="IPR011012">
    <property type="entry name" value="Longin-like_dom_sf"/>
</dbReference>
<evidence type="ECO:0000256" key="5">
    <source>
        <dbReference type="ARBA" id="ARBA00022692"/>
    </source>
</evidence>
<dbReference type="Pfam" id="PF00957">
    <property type="entry name" value="Synaptobrevin"/>
    <property type="match status" value="1"/>
</dbReference>
<dbReference type="EMBL" id="ML220112">
    <property type="protein sequence ID" value="TGZ85668.1"/>
    <property type="molecule type" value="Genomic_DNA"/>
</dbReference>
<evidence type="ECO:0000256" key="12">
    <source>
        <dbReference type="ARBA" id="ARBA00024249"/>
    </source>
</evidence>
<evidence type="ECO:0000256" key="7">
    <source>
        <dbReference type="ARBA" id="ARBA00022927"/>
    </source>
</evidence>
<reference evidence="17 18" key="1">
    <citation type="submission" date="2019-04" db="EMBL/GenBank/DDBJ databases">
        <title>Comparative genomics and transcriptomics to analyze fruiting body development in filamentous ascomycetes.</title>
        <authorList>
            <consortium name="DOE Joint Genome Institute"/>
            <person name="Lutkenhaus R."/>
            <person name="Traeger S."/>
            <person name="Breuer J."/>
            <person name="Kuo A."/>
            <person name="Lipzen A."/>
            <person name="Pangilinan J."/>
            <person name="Dilworth D."/>
            <person name="Sandor L."/>
            <person name="Poggeler S."/>
            <person name="Barry K."/>
            <person name="Grigoriev I.V."/>
            <person name="Nowrousian M."/>
        </authorList>
    </citation>
    <scope>NUCLEOTIDE SEQUENCE [LARGE SCALE GENOMIC DNA]</scope>
    <source>
        <strain evidence="17 18">CBS 389.68</strain>
    </source>
</reference>
<comment type="subcellular location">
    <subcellularLocation>
        <location evidence="1">Endoplasmic reticulum membrane</location>
        <topology evidence="1">Single-pass type IV membrane protein</topology>
    </subcellularLocation>
    <subcellularLocation>
        <location evidence="2">Golgi apparatus membrane</location>
        <topology evidence="2">Single-pass type IV membrane protein</topology>
    </subcellularLocation>
</comment>
<comment type="similarity">
    <text evidence="3">Belongs to the synaptobrevin family.</text>
</comment>
<accession>A0A4S2N8F4</accession>
<dbReference type="Gene3D" id="1.20.5.110">
    <property type="match status" value="1"/>
</dbReference>
<dbReference type="CDD" id="cd14824">
    <property type="entry name" value="Longin"/>
    <property type="match status" value="1"/>
</dbReference>
<dbReference type="PANTHER" id="PTHR45837">
    <property type="entry name" value="VESICLE-TRAFFICKING PROTEIN SEC22B"/>
    <property type="match status" value="1"/>
</dbReference>
<evidence type="ECO:0000259" key="16">
    <source>
        <dbReference type="PROSITE" id="PS50892"/>
    </source>
</evidence>
<evidence type="ECO:0000256" key="13">
    <source>
        <dbReference type="PROSITE-ProRule" id="PRU00290"/>
    </source>
</evidence>
<dbReference type="Pfam" id="PF13774">
    <property type="entry name" value="Longin"/>
    <property type="match status" value="1"/>
</dbReference>
<evidence type="ECO:0000256" key="9">
    <source>
        <dbReference type="ARBA" id="ARBA00023034"/>
    </source>
</evidence>
<sequence>MIKSTQIYRLDGVPLAATVDDTDPQLRDLKPHLRSLLRSITPNSEPCASISASSLTIHYLITPVPLLYLCITESSYPRKLAFHYLSDISTEFETTNLPAAMAPNLRPYAFVQFDTFMQKTKRTYEDTRATANLGRLNDDLKDVTRVMTKNIEDLLYRGDSLERMGDMSSQLREESRKYRKKAKKINWDLMVKQYAPFGVVGLILILFIWWRFF</sequence>
<evidence type="ECO:0000256" key="6">
    <source>
        <dbReference type="ARBA" id="ARBA00022824"/>
    </source>
</evidence>
<evidence type="ECO:0000256" key="4">
    <source>
        <dbReference type="ARBA" id="ARBA00022448"/>
    </source>
</evidence>
<dbReference type="GO" id="GO:0006888">
    <property type="term" value="P:endoplasmic reticulum to Golgi vesicle-mediated transport"/>
    <property type="evidence" value="ECO:0007669"/>
    <property type="project" value="InterPro"/>
</dbReference>
<evidence type="ECO:0000313" key="17">
    <source>
        <dbReference type="EMBL" id="TGZ85668.1"/>
    </source>
</evidence>
<dbReference type="InParanoid" id="A0A4S2N8F4"/>
<evidence type="ECO:0000256" key="8">
    <source>
        <dbReference type="ARBA" id="ARBA00022989"/>
    </source>
</evidence>
<dbReference type="GO" id="GO:0006890">
    <property type="term" value="P:retrograde vesicle-mediated transport, Golgi to endoplasmic reticulum"/>
    <property type="evidence" value="ECO:0007669"/>
    <property type="project" value="InterPro"/>
</dbReference>
<dbReference type="GO" id="GO:0000139">
    <property type="term" value="C:Golgi membrane"/>
    <property type="evidence" value="ECO:0007669"/>
    <property type="project" value="UniProtKB-SubCell"/>
</dbReference>
<keyword evidence="4" id="KW-0813">Transport</keyword>
<keyword evidence="7" id="KW-0653">Protein transport</keyword>